<protein>
    <submittedName>
        <fullName evidence="2">Uncharacterized protein</fullName>
    </submittedName>
</protein>
<organism evidence="2 3">
    <name type="scientific">Arthrobacter nitrophenolicus</name>
    <dbReference type="NCBI Taxonomy" id="683150"/>
    <lineage>
        <taxon>Bacteria</taxon>
        <taxon>Bacillati</taxon>
        <taxon>Actinomycetota</taxon>
        <taxon>Actinomycetes</taxon>
        <taxon>Micrococcales</taxon>
        <taxon>Micrococcaceae</taxon>
        <taxon>Arthrobacter</taxon>
    </lineage>
</organism>
<sequence>MANAEPPLRAGSRSLAWLAGPLATGLGWTAHVLGGGRSPALLIVVALAALLGMAAAMAGPRRLPPWAVLVGAGLAQQLLHLAFSALSSASGFALPGHGHGNAISPGAAEEPGQAAEDLHLLLYLHAAAALLTALAVTQWEKLTKWRRREAPAGEETDVRK</sequence>
<feature type="transmembrane region" description="Helical" evidence="1">
    <location>
        <begin position="40"/>
        <end position="59"/>
    </location>
</feature>
<keyword evidence="1" id="KW-1133">Transmembrane helix</keyword>
<keyword evidence="1" id="KW-0472">Membrane</keyword>
<dbReference type="AlphaFoldDB" id="A0A4R5XXV7"/>
<evidence type="ECO:0000313" key="3">
    <source>
        <dbReference type="Proteomes" id="UP000294621"/>
    </source>
</evidence>
<dbReference type="Proteomes" id="UP000294621">
    <property type="component" value="Unassembled WGS sequence"/>
</dbReference>
<comment type="caution">
    <text evidence="2">The sequence shown here is derived from an EMBL/GenBank/DDBJ whole genome shotgun (WGS) entry which is preliminary data.</text>
</comment>
<evidence type="ECO:0000256" key="1">
    <source>
        <dbReference type="SAM" id="Phobius"/>
    </source>
</evidence>
<evidence type="ECO:0000313" key="2">
    <source>
        <dbReference type="EMBL" id="TDL36723.1"/>
    </source>
</evidence>
<feature type="transmembrane region" description="Helical" evidence="1">
    <location>
        <begin position="120"/>
        <end position="139"/>
    </location>
</feature>
<gene>
    <name evidence="2" type="ORF">E2R57_12305</name>
</gene>
<proteinExistence type="predicted"/>
<feature type="transmembrane region" description="Helical" evidence="1">
    <location>
        <begin position="15"/>
        <end position="34"/>
    </location>
</feature>
<reference evidence="2 3" key="1">
    <citation type="submission" date="2019-03" db="EMBL/GenBank/DDBJ databases">
        <title>Genome Sequencing and Assembly of Various Microbes Isolated from Partially Reclaimed Soil and Acid Mine Drainage (AMD) Site.</title>
        <authorList>
            <person name="Steinbock B."/>
            <person name="Bechtold R."/>
            <person name="Sevigny J.L."/>
            <person name="Thomas D."/>
            <person name="Cuthill L.R."/>
            <person name="Aveiro Johannsen E.J."/>
            <person name="Thomas K."/>
            <person name="Ghosh A."/>
        </authorList>
    </citation>
    <scope>NUCLEOTIDE SEQUENCE [LARGE SCALE GENOMIC DNA]</scope>
    <source>
        <strain evidence="2 3">S-A1</strain>
    </source>
</reference>
<keyword evidence="1" id="KW-0812">Transmembrane</keyword>
<dbReference type="RefSeq" id="WP_133349500.1">
    <property type="nucleotide sequence ID" value="NZ_SMZQ01000006.1"/>
</dbReference>
<name>A0A4R5XXV7_9MICC</name>
<dbReference type="EMBL" id="SMZQ01000006">
    <property type="protein sequence ID" value="TDL36723.1"/>
    <property type="molecule type" value="Genomic_DNA"/>
</dbReference>
<dbReference type="OrthoDB" id="74074at1663"/>
<accession>A0A4R5XXV7</accession>